<keyword evidence="3" id="KW-1185">Reference proteome</keyword>
<evidence type="ECO:0000313" key="2">
    <source>
        <dbReference type="EMBL" id="QIB69435.1"/>
    </source>
</evidence>
<dbReference type="SMART" id="SM01058">
    <property type="entry name" value="CarD_TRCF"/>
    <property type="match status" value="1"/>
</dbReference>
<dbReference type="InterPro" id="IPR042215">
    <property type="entry name" value="CarD-like_C"/>
</dbReference>
<dbReference type="Proteomes" id="UP000466848">
    <property type="component" value="Chromosome"/>
</dbReference>
<dbReference type="KEGG" id="abut:Ami103574_08870"/>
<evidence type="ECO:0000259" key="1">
    <source>
        <dbReference type="SMART" id="SM01058"/>
    </source>
</evidence>
<dbReference type="EMBL" id="CP048649">
    <property type="protein sequence ID" value="QIB69435.1"/>
    <property type="molecule type" value="Genomic_DNA"/>
</dbReference>
<dbReference type="InterPro" id="IPR003711">
    <property type="entry name" value="CarD-like/TRCF_RID"/>
</dbReference>
<accession>A0A858BWH9</accession>
<reference evidence="2 3" key="1">
    <citation type="submission" date="2020-02" db="EMBL/GenBank/DDBJ databases">
        <authorList>
            <person name="Kim Y.B."/>
            <person name="Roh S.W."/>
        </authorList>
    </citation>
    <scope>NUCLEOTIDE SEQUENCE [LARGE SCALE GENOMIC DNA]</scope>
    <source>
        <strain evidence="2 3">DSM 103574</strain>
    </source>
</reference>
<dbReference type="Gene3D" id="2.40.10.170">
    <property type="match status" value="1"/>
</dbReference>
<dbReference type="RefSeq" id="WP_163066678.1">
    <property type="nucleotide sequence ID" value="NZ_CP048649.1"/>
</dbReference>
<dbReference type="InterPro" id="IPR036101">
    <property type="entry name" value="CarD-like/TRCF_RID_sf"/>
</dbReference>
<feature type="domain" description="CarD-like/TRCF RNAP-interacting" evidence="1">
    <location>
        <begin position="1"/>
        <end position="113"/>
    </location>
</feature>
<dbReference type="SUPFAM" id="SSF141259">
    <property type="entry name" value="CarD-like"/>
    <property type="match status" value="1"/>
</dbReference>
<gene>
    <name evidence="2" type="ORF">Ami103574_08870</name>
</gene>
<dbReference type="Pfam" id="PF02559">
    <property type="entry name" value="CarD_TRCF_RID"/>
    <property type="match status" value="1"/>
</dbReference>
<proteinExistence type="predicted"/>
<evidence type="ECO:0000313" key="3">
    <source>
        <dbReference type="Proteomes" id="UP000466848"/>
    </source>
</evidence>
<organism evidence="2 3">
    <name type="scientific">Aminipila butyrica</name>
    <dbReference type="NCBI Taxonomy" id="433296"/>
    <lineage>
        <taxon>Bacteria</taxon>
        <taxon>Bacillati</taxon>
        <taxon>Bacillota</taxon>
        <taxon>Clostridia</taxon>
        <taxon>Peptostreptococcales</taxon>
        <taxon>Anaerovoracaceae</taxon>
        <taxon>Aminipila</taxon>
    </lineage>
</organism>
<name>A0A858BWH9_9FIRM</name>
<sequence length="174" mass="19840">MYKVGDLIIYGSQGVCRVEAIGLPEIGGIDPSKLYYTLSPVYSDGKIFIPVDTSIYMRPIVSKSEAKQIIQEIPHIQAEVIENQNYKAMEEHYKKLLSSHKCTDLIYIMKSVYVKRKAVRLQGKNLGQTDEKFKKIAEELLNSELAVALDIPRSEVNQYIEDSVNRMETGYDMQ</sequence>
<dbReference type="AlphaFoldDB" id="A0A858BWH9"/>
<dbReference type="Gene3D" id="1.20.58.1290">
    <property type="entry name" value="CarD-like, C-terminal domain"/>
    <property type="match status" value="1"/>
</dbReference>
<protein>
    <submittedName>
        <fullName evidence="2">Transcriptional regulator</fullName>
    </submittedName>
</protein>